<feature type="domain" description="DUF6997" evidence="2">
    <location>
        <begin position="77"/>
        <end position="249"/>
    </location>
</feature>
<proteinExistence type="predicted"/>
<evidence type="ECO:0008006" key="5">
    <source>
        <dbReference type="Google" id="ProtNLM"/>
    </source>
</evidence>
<accession>A0AB39U7Q2</accession>
<name>A0AB39U7Q2_9BIFI</name>
<feature type="domain" description="DUF6996" evidence="1">
    <location>
        <begin position="7"/>
        <end position="74"/>
    </location>
</feature>
<dbReference type="InterPro" id="IPR054265">
    <property type="entry name" value="DUF6996"/>
</dbReference>
<dbReference type="KEGG" id="baqk:QN215_03005"/>
<dbReference type="Pfam" id="PF22518">
    <property type="entry name" value="DUF6997"/>
    <property type="match status" value="1"/>
</dbReference>
<evidence type="ECO:0000313" key="4">
    <source>
        <dbReference type="EMBL" id="XDS45111.1"/>
    </source>
</evidence>
<dbReference type="EMBL" id="CP129674">
    <property type="protein sequence ID" value="XDS45111.1"/>
    <property type="molecule type" value="Genomic_DNA"/>
</dbReference>
<feature type="domain" description="DUF7226" evidence="3">
    <location>
        <begin position="290"/>
        <end position="425"/>
    </location>
</feature>
<evidence type="ECO:0000259" key="3">
    <source>
        <dbReference type="Pfam" id="PF23871"/>
    </source>
</evidence>
<protein>
    <recommendedName>
        <fullName evidence="5">Type II restriction endonuclease</fullName>
    </recommendedName>
</protein>
<dbReference type="InterPro" id="IPR054266">
    <property type="entry name" value="DUF6997"/>
</dbReference>
<dbReference type="Pfam" id="PF22515">
    <property type="entry name" value="DUF6996"/>
    <property type="match status" value="1"/>
</dbReference>
<sequence>MADSKANAAWERLFGSYNIEEDIQRDGFSVLDAATIKQFREPRLMAKWDSSEDLPSQLSRRNLNILPISRSSYEVSDFQLYQKFPEDLDDKVQFVNTPNLETIDFDDLTSESNAINAMNITGILDDFLRADRTVETFNGRMGTKQFSFDVDLVHGGSKRVNVNSAQLEIDGGFENDDSIVIMEAKNVPHPDFHVRQLYFPYRLWQGKVKKNIRLVFSQYVDSTYHLFEYSFDDPENYSSIRLLRQANYSFQSSAITWDDLHKLWDNTRPVTDDNQDQTPIPFIQADHFPRLISLIEKMSKAKTMTAADIALYMEFDIRQSSYYASAGKYLEIIENAGHGHGSQLTVLGQKLMLKKIRDRRLELVRLIIRHQIFHDFLASIFECGELPSRAEVKEKMLTYNVCAPGETLNRRASSVLGWLRWISMLPTENDE</sequence>
<evidence type="ECO:0000259" key="2">
    <source>
        <dbReference type="Pfam" id="PF22518"/>
    </source>
</evidence>
<dbReference type="REBASE" id="855121">
    <property type="entry name" value="Bsp412ORF3000P"/>
</dbReference>
<dbReference type="RefSeq" id="WP_369344651.1">
    <property type="nucleotide sequence ID" value="NZ_CP129674.1"/>
</dbReference>
<dbReference type="InterPro" id="IPR055650">
    <property type="entry name" value="DUF7226"/>
</dbReference>
<evidence type="ECO:0000259" key="1">
    <source>
        <dbReference type="Pfam" id="PF22515"/>
    </source>
</evidence>
<dbReference type="Pfam" id="PF23871">
    <property type="entry name" value="DUF7226"/>
    <property type="match status" value="1"/>
</dbReference>
<reference evidence="4" key="1">
    <citation type="submission" date="2023-07" db="EMBL/GenBank/DDBJ databases">
        <title>Bifidobacterium aquikefiriaerophilum sp. nov. and Bifidobacterium eccum sp. nov., isolated from water kefir.</title>
        <authorList>
            <person name="Breselge S."/>
            <person name="Bellassi P."/>
            <person name="Barcenilla C."/>
            <person name="Alvarez-Ordonez A."/>
            <person name="Morelli L."/>
            <person name="Cotter P.D."/>
        </authorList>
    </citation>
    <scope>NUCLEOTIDE SEQUENCE</scope>
    <source>
        <strain evidence="4">WK041_4_12</strain>
    </source>
</reference>
<gene>
    <name evidence="4" type="ORF">QN215_03005</name>
</gene>
<dbReference type="AlphaFoldDB" id="A0AB39U7Q2"/>
<organism evidence="4">
    <name type="scientific">Bifidobacterium aquikefiricola</name>
    <dbReference type="NCBI Taxonomy" id="3059038"/>
    <lineage>
        <taxon>Bacteria</taxon>
        <taxon>Bacillati</taxon>
        <taxon>Actinomycetota</taxon>
        <taxon>Actinomycetes</taxon>
        <taxon>Bifidobacteriales</taxon>
        <taxon>Bifidobacteriaceae</taxon>
        <taxon>Bifidobacterium</taxon>
    </lineage>
</organism>